<feature type="compositionally biased region" description="Polar residues" evidence="1">
    <location>
        <begin position="50"/>
        <end position="62"/>
    </location>
</feature>
<evidence type="ECO:0000256" key="1">
    <source>
        <dbReference type="SAM" id="MobiDB-lite"/>
    </source>
</evidence>
<dbReference type="EMBL" id="AFFK01014265">
    <property type="status" value="NOT_ANNOTATED_CDS"/>
    <property type="molecule type" value="Genomic_DNA"/>
</dbReference>
<reference evidence="2" key="2">
    <citation type="submission" date="2015-02" db="UniProtKB">
        <authorList>
            <consortium name="EnsemblMetazoa"/>
        </authorList>
    </citation>
    <scope>IDENTIFICATION</scope>
</reference>
<dbReference type="EnsemblMetazoa" id="SMAR000671-RA">
    <property type="protein sequence ID" value="SMAR000671-PA"/>
    <property type="gene ID" value="SMAR000671"/>
</dbReference>
<dbReference type="PANTHER" id="PTHR11439">
    <property type="entry name" value="GAG-POL-RELATED RETROTRANSPOSON"/>
    <property type="match status" value="1"/>
</dbReference>
<name>T1IIH3_STRMM</name>
<dbReference type="eggNOG" id="KOG0017">
    <property type="taxonomic scope" value="Eukaryota"/>
</dbReference>
<accession>T1IIH3</accession>
<keyword evidence="3" id="KW-1185">Reference proteome</keyword>
<dbReference type="CDD" id="cd09272">
    <property type="entry name" value="RNase_HI_RT_Ty1"/>
    <property type="match status" value="1"/>
</dbReference>
<proteinExistence type="predicted"/>
<dbReference type="PhylomeDB" id="T1IIH3"/>
<evidence type="ECO:0000313" key="3">
    <source>
        <dbReference type="Proteomes" id="UP000014500"/>
    </source>
</evidence>
<organism evidence="2 3">
    <name type="scientific">Strigamia maritima</name>
    <name type="common">European centipede</name>
    <name type="synonym">Geophilus maritimus</name>
    <dbReference type="NCBI Taxonomy" id="126957"/>
    <lineage>
        <taxon>Eukaryota</taxon>
        <taxon>Metazoa</taxon>
        <taxon>Ecdysozoa</taxon>
        <taxon>Arthropoda</taxon>
        <taxon>Myriapoda</taxon>
        <taxon>Chilopoda</taxon>
        <taxon>Pleurostigmophora</taxon>
        <taxon>Geophilomorpha</taxon>
        <taxon>Linotaeniidae</taxon>
        <taxon>Strigamia</taxon>
    </lineage>
</organism>
<dbReference type="HOGENOM" id="CLU_575692_0_0_1"/>
<feature type="region of interest" description="Disordered" evidence="1">
    <location>
        <begin position="39"/>
        <end position="83"/>
    </location>
</feature>
<dbReference type="AlphaFoldDB" id="T1IIH3"/>
<evidence type="ECO:0000313" key="2">
    <source>
        <dbReference type="EnsemblMetazoa" id="SMAR000671-PA"/>
    </source>
</evidence>
<protein>
    <submittedName>
        <fullName evidence="2">Uncharacterized protein</fullName>
    </submittedName>
</protein>
<reference evidence="3" key="1">
    <citation type="submission" date="2011-05" db="EMBL/GenBank/DDBJ databases">
        <authorList>
            <person name="Richards S.R."/>
            <person name="Qu J."/>
            <person name="Jiang H."/>
            <person name="Jhangiani S.N."/>
            <person name="Agravi P."/>
            <person name="Goodspeed R."/>
            <person name="Gross S."/>
            <person name="Mandapat C."/>
            <person name="Jackson L."/>
            <person name="Mathew T."/>
            <person name="Pu L."/>
            <person name="Thornton R."/>
            <person name="Saada N."/>
            <person name="Wilczek-Boney K.B."/>
            <person name="Lee S."/>
            <person name="Kovar C."/>
            <person name="Wu Y."/>
            <person name="Scherer S.E."/>
            <person name="Worley K.C."/>
            <person name="Muzny D.M."/>
            <person name="Gibbs R."/>
        </authorList>
    </citation>
    <scope>NUCLEOTIDE SEQUENCE</scope>
    <source>
        <strain evidence="3">Brora</strain>
    </source>
</reference>
<dbReference type="Proteomes" id="UP000014500">
    <property type="component" value="Unassembled WGS sequence"/>
</dbReference>
<dbReference type="STRING" id="126957.T1IIH3"/>
<dbReference type="PANTHER" id="PTHR11439:SF483">
    <property type="entry name" value="PEPTIDE SYNTHASE GLIP-LIKE, PUTATIVE (AFU_ORTHOLOGUE AFUA_3G12920)-RELATED"/>
    <property type="match status" value="1"/>
</dbReference>
<sequence length="475" mass="54277">MLCTLPPQYDVVVSQIYKWSDDDMRPTKVEEALIEEYENLKSRDQRTKVKNSGDNALSTADRGSSKGDRGNDVNTPTPIPIVPKQTMPKVISKIEQPKVTECWERRAKQRPQTGSHPGRYDATLSFKGQTFRSTKADIKYCEDSNIDYSLESVRDSFKYNNPFVGSWDVSKVADGGRADDFSTDSPDEGGSTTYTSESHLRVAEPFKVGFDLAELSVEGDILDSCTYPYRTLVGILLFVSRYTRPDICVAIGILARYNAKPRLVHWNCLLQLWNYVLSTREKTIHLSSEFDLSVNCFVNASWATYDRKSVTGYIVCIGNNPLIWRTTKQNLVTMSAMEAELIALSENLENSKTKYIDVKLQFVKENYQSDLFSLQYVYTKKNLADILTKRVNKDKITELCKYLDTYLINPEPRELEYCLNKVGVRALVAAESFKTQDYYKILTAVVQTLPDSKARHIKDRLENFTHVIMIPEKKY</sequence>